<dbReference type="Proteomes" id="UP000256923">
    <property type="component" value="Chromosome 2"/>
</dbReference>
<protein>
    <submittedName>
        <fullName evidence="5">Uncharacterized protein</fullName>
    </submittedName>
</protein>
<dbReference type="STRING" id="55601.AA407_14070"/>
<evidence type="ECO:0000313" key="2">
    <source>
        <dbReference type="EMBL" id="AZS27183.1"/>
    </source>
</evidence>
<dbReference type="RefSeq" id="WP_017046411.1">
    <property type="nucleotide sequence ID" value="NZ_AJYT02000245.1"/>
</dbReference>
<dbReference type="Proteomes" id="UP000726136">
    <property type="component" value="Unassembled WGS sequence"/>
</dbReference>
<evidence type="ECO:0000313" key="6">
    <source>
        <dbReference type="Proteomes" id="UP000078309"/>
    </source>
</evidence>
<accession>A0A191W803</accession>
<name>A0A191W803_VIBAN</name>
<dbReference type="EMBL" id="CP034673">
    <property type="protein sequence ID" value="AZS27183.1"/>
    <property type="molecule type" value="Genomic_DNA"/>
</dbReference>
<dbReference type="GeneID" id="83858064"/>
<evidence type="ECO:0000313" key="5">
    <source>
        <dbReference type="EMBL" id="MBT2917814.1"/>
    </source>
</evidence>
<reference evidence="5" key="4">
    <citation type="submission" date="2021-05" db="EMBL/GenBank/DDBJ databases">
        <authorList>
            <person name="Kalatzis P.G."/>
            <person name="Castillo D."/>
            <person name="D'Alvise P."/>
            <person name="Middelboe M."/>
            <person name="Gram L."/>
        </authorList>
    </citation>
    <scope>NUCLEOTIDE SEQUENCE</scope>
    <source>
        <strain evidence="5">90-11-286</strain>
    </source>
</reference>
<feature type="chain" id="PRO_5011378615" evidence="1">
    <location>
        <begin position="24"/>
        <end position="174"/>
    </location>
</feature>
<evidence type="ECO:0000313" key="4">
    <source>
        <dbReference type="EMBL" id="MBF4434970.1"/>
    </source>
</evidence>
<dbReference type="EMBL" id="SCLC01000006">
    <property type="protein sequence ID" value="MBF4434970.1"/>
    <property type="molecule type" value="Genomic_DNA"/>
</dbReference>
<evidence type="ECO:0000313" key="3">
    <source>
        <dbReference type="EMBL" id="MBF4373979.1"/>
    </source>
</evidence>
<dbReference type="AlphaFoldDB" id="A0A191W803"/>
<evidence type="ECO:0000256" key="1">
    <source>
        <dbReference type="SAM" id="SignalP"/>
    </source>
</evidence>
<reference evidence="2 7" key="2">
    <citation type="submission" date="2018-12" db="EMBL/GenBank/DDBJ databases">
        <title>Characterization and Draft Genome of Vibrio anguillarum J360 Marine Pathogen Isolated from an Outbreak in Lumpfish (Cyclopterus lumpus).</title>
        <authorList>
            <person name="Vasquez J.I."/>
            <person name="Cao T."/>
            <person name="Chakraborty S."/>
            <person name="Gnanagobal H."/>
            <person name="Wescot J."/>
            <person name="Boyce D."/>
            <person name="Santander J."/>
        </authorList>
    </citation>
    <scope>NUCLEOTIDE SEQUENCE [LARGE SCALE GENOMIC DNA]</scope>
    <source>
        <strain evidence="2 7">J360</strain>
    </source>
</reference>
<reference evidence="5 6" key="1">
    <citation type="journal article" date="2017" name="J. Fish Dis.">
        <title>Comparative assessment of Vibrio virulence in marine fish larvae.</title>
        <authorList>
            <person name="Ronneseth A."/>
            <person name="Castillo D."/>
            <person name="D'Alvise P."/>
            <person name="Tonnesen O."/>
            <person name="Haugland G."/>
            <person name="Grotkjaer T."/>
            <person name="Engell-Sorensen K."/>
            <person name="Norremark L."/>
            <person name="Bergh O."/>
            <person name="Wergeland H.I."/>
            <person name="Gram L."/>
        </authorList>
    </citation>
    <scope>NUCLEOTIDE SEQUENCE [LARGE SCALE GENOMIC DNA]</scope>
    <source>
        <strain evidence="5 6">90-11-286</strain>
    </source>
</reference>
<dbReference type="PROSITE" id="PS51257">
    <property type="entry name" value="PROKAR_LIPOPROTEIN"/>
    <property type="match status" value="1"/>
</dbReference>
<accession>A0A1E5FNY5</accession>
<keyword evidence="1" id="KW-0732">Signal</keyword>
<organism evidence="5 6">
    <name type="scientific">Vibrio anguillarum</name>
    <name type="common">Listonella anguillarum</name>
    <dbReference type="NCBI Taxonomy" id="55601"/>
    <lineage>
        <taxon>Bacteria</taxon>
        <taxon>Pseudomonadati</taxon>
        <taxon>Pseudomonadota</taxon>
        <taxon>Gammaproteobacteria</taxon>
        <taxon>Vibrionales</taxon>
        <taxon>Vibrionaceae</taxon>
        <taxon>Vibrio</taxon>
    </lineage>
</organism>
<dbReference type="Proteomes" id="UP000786185">
    <property type="component" value="Unassembled WGS sequence"/>
</dbReference>
<dbReference type="Proteomes" id="UP000078309">
    <property type="component" value="Unassembled WGS sequence"/>
</dbReference>
<feature type="signal peptide" evidence="1">
    <location>
        <begin position="1"/>
        <end position="23"/>
    </location>
</feature>
<evidence type="ECO:0000313" key="7">
    <source>
        <dbReference type="Proteomes" id="UP000256923"/>
    </source>
</evidence>
<dbReference type="EMBL" id="RDPI01000014">
    <property type="protein sequence ID" value="MBF4373979.1"/>
    <property type="molecule type" value="Genomic_DNA"/>
</dbReference>
<reference evidence="3 8" key="3">
    <citation type="journal article" date="2021" name="PeerJ">
        <title>Analysis of 44 Vibrio anguillarum genomes reveals high genetic diversity.</title>
        <authorList>
            <person name="Hansen M.J."/>
            <person name="Dalsgaard I."/>
        </authorList>
    </citation>
    <scope>NUCLEOTIDE SEQUENCE [LARGE SCALE GENOMIC DNA]</scope>
    <source>
        <strain evidence="3 8">040915-1/1B</strain>
        <strain evidence="4">850617-1/1</strain>
    </source>
</reference>
<sequence length="174" mass="19336">MYKKAYSLGLVGLSCVLSFSAQANNFNYNFFEVRTAISPESSGAEFSTYLTDNTHLVARYDSRFDGDWDAAGGIGFNGPINQFADVYGQMLVHHIRPTDEQGGKSETQLEFNIGSRIWLSSQIEANIKLGKNDEHSVFCAGLRFHSTEQLSLGAETKNNGVYGPQIVMNVRFQF</sequence>
<dbReference type="OrthoDB" id="5814217at2"/>
<gene>
    <name evidence="2" type="ORF">DYL72_20090</name>
    <name evidence="3" type="ORF">EAY46_12950</name>
    <name evidence="4" type="ORF">ERJ77_10640</name>
    <name evidence="5" type="ORF">PL14_03850</name>
</gene>
<evidence type="ECO:0000313" key="8">
    <source>
        <dbReference type="Proteomes" id="UP000726136"/>
    </source>
</evidence>
<dbReference type="EMBL" id="JAHGUI010000015">
    <property type="protein sequence ID" value="MBT2917814.1"/>
    <property type="molecule type" value="Genomic_DNA"/>
</dbReference>
<proteinExistence type="predicted"/>
<keyword evidence="8" id="KW-1185">Reference proteome</keyword>